<dbReference type="InterPro" id="IPR045864">
    <property type="entry name" value="aa-tRNA-synth_II/BPL/LPL"/>
</dbReference>
<evidence type="ECO:0000259" key="8">
    <source>
        <dbReference type="PROSITE" id="PS51733"/>
    </source>
</evidence>
<dbReference type="InterPro" id="IPR004143">
    <property type="entry name" value="BPL_LPL_catalytic"/>
</dbReference>
<dbReference type="GO" id="GO:0017118">
    <property type="term" value="F:lipoyltransferase activity"/>
    <property type="evidence" value="ECO:0007669"/>
    <property type="project" value="TreeGrafter"/>
</dbReference>
<dbReference type="GO" id="GO:0005524">
    <property type="term" value="F:ATP binding"/>
    <property type="evidence" value="ECO:0007669"/>
    <property type="project" value="UniProtKB-KW"/>
</dbReference>
<evidence type="ECO:0000256" key="1">
    <source>
        <dbReference type="ARBA" id="ARBA00005085"/>
    </source>
</evidence>
<dbReference type="EC" id="6.3.1.20" evidence="3"/>
<proteinExistence type="predicted"/>
<dbReference type="SUPFAM" id="SSF82649">
    <property type="entry name" value="SufE/NifU"/>
    <property type="match status" value="1"/>
</dbReference>
<gene>
    <name evidence="9" type="ORF">GF339_08760</name>
</gene>
<keyword evidence="4 9" id="KW-0436">Ligase</keyword>
<comment type="catalytic activity">
    <reaction evidence="7">
        <text>L-lysyl-[lipoyl-carrier protein] + (R)-lipoate + ATP = N(6)-[(R)-lipoyl]-L-lysyl-[lipoyl-carrier protein] + AMP + diphosphate + H(+)</text>
        <dbReference type="Rhea" id="RHEA:49288"/>
        <dbReference type="Rhea" id="RHEA-COMP:10500"/>
        <dbReference type="Rhea" id="RHEA-COMP:10502"/>
        <dbReference type="ChEBI" id="CHEBI:15378"/>
        <dbReference type="ChEBI" id="CHEBI:29969"/>
        <dbReference type="ChEBI" id="CHEBI:30616"/>
        <dbReference type="ChEBI" id="CHEBI:33019"/>
        <dbReference type="ChEBI" id="CHEBI:83088"/>
        <dbReference type="ChEBI" id="CHEBI:83099"/>
        <dbReference type="ChEBI" id="CHEBI:456215"/>
        <dbReference type="EC" id="6.3.1.20"/>
    </reaction>
</comment>
<feature type="domain" description="BPL/LPL catalytic" evidence="8">
    <location>
        <begin position="24"/>
        <end position="211"/>
    </location>
</feature>
<evidence type="ECO:0000256" key="7">
    <source>
        <dbReference type="ARBA" id="ARBA00048037"/>
    </source>
</evidence>
<sequence length="327" mass="37650">MLCVYHRETDPYFHLAAEEYLLKERSEDWFMLWRSTPSVIVGKHQNAYAEVNLAYVTAQQIPVVRRLSGGGTVFHDLGNLNFTFIMGGQEHGKVDFRRYTRPLLEVLHALDLPARFEGKNDLRIKGKKCSGNAEYLYKQRILHHGTLLFASQLGVLRQALAVDLRKYEDNSIKSIRSQVTNISEHLRQPLTIQAFVDMVLRHILETHPGAAPYEFDECDLRRIRELRDQKYVTWEWNFGTSPKYTFRNAVSTNDGKRVEIELHVERGIIREVVLRGDGLERAECAAIERILVDTGHGKDHLREKFLQADIGACLSDISIAELIEAMF</sequence>
<dbReference type="GO" id="GO:0016979">
    <property type="term" value="F:lipoate-protein ligase activity"/>
    <property type="evidence" value="ECO:0007669"/>
    <property type="project" value="UniProtKB-EC"/>
</dbReference>
<dbReference type="Pfam" id="PF10437">
    <property type="entry name" value="Lip_prot_lig_C"/>
    <property type="match status" value="1"/>
</dbReference>
<dbReference type="PANTHER" id="PTHR12561">
    <property type="entry name" value="LIPOATE-PROTEIN LIGASE"/>
    <property type="match status" value="1"/>
</dbReference>
<dbReference type="GO" id="GO:0009249">
    <property type="term" value="P:protein lipoylation"/>
    <property type="evidence" value="ECO:0007669"/>
    <property type="project" value="InterPro"/>
</dbReference>
<dbReference type="GO" id="GO:0005737">
    <property type="term" value="C:cytoplasm"/>
    <property type="evidence" value="ECO:0007669"/>
    <property type="project" value="TreeGrafter"/>
</dbReference>
<evidence type="ECO:0000256" key="4">
    <source>
        <dbReference type="ARBA" id="ARBA00022598"/>
    </source>
</evidence>
<comment type="pathway">
    <text evidence="1">Protein modification; protein lipoylation via exogenous pathway; protein N(6)-(lipoyl)lysine from lipoate: step 2/2.</text>
</comment>
<keyword evidence="5" id="KW-0547">Nucleotide-binding</keyword>
<dbReference type="Proteomes" id="UP000649604">
    <property type="component" value="Unassembled WGS sequence"/>
</dbReference>
<dbReference type="Gene3D" id="3.30.390.50">
    <property type="entry name" value="CO dehydrogenase flavoprotein, C-terminal domain"/>
    <property type="match status" value="1"/>
</dbReference>
<dbReference type="SUPFAM" id="SSF55681">
    <property type="entry name" value="Class II aaRS and biotin synthetases"/>
    <property type="match status" value="1"/>
</dbReference>
<evidence type="ECO:0000256" key="5">
    <source>
        <dbReference type="ARBA" id="ARBA00022741"/>
    </source>
</evidence>
<accession>A0A9D5Q686</accession>
<dbReference type="InterPro" id="IPR019491">
    <property type="entry name" value="Lipoate_protein_ligase_C"/>
</dbReference>
<dbReference type="InterPro" id="IPR004562">
    <property type="entry name" value="LipoylTrfase_LipoateP_Ligase"/>
</dbReference>
<evidence type="ECO:0000313" key="10">
    <source>
        <dbReference type="Proteomes" id="UP000649604"/>
    </source>
</evidence>
<keyword evidence="6" id="KW-0067">ATP-binding</keyword>
<dbReference type="NCBIfam" id="TIGR00545">
    <property type="entry name" value="lipoyltrans"/>
    <property type="match status" value="1"/>
</dbReference>
<protein>
    <recommendedName>
        <fullName evidence="3">lipoate--protein ligase</fullName>
        <ecNumber evidence="3">6.3.1.20</ecNumber>
    </recommendedName>
</protein>
<reference evidence="9" key="1">
    <citation type="submission" date="2019-11" db="EMBL/GenBank/DDBJ databases">
        <title>Microbial mats filling the niche in hypersaline microbial mats.</title>
        <authorList>
            <person name="Wong H.L."/>
            <person name="Macleod F.I."/>
            <person name="White R.A. III"/>
            <person name="Burns B.P."/>
        </authorList>
    </citation>
    <scope>NUCLEOTIDE SEQUENCE</scope>
    <source>
        <strain evidence="9">Rbin_158</strain>
    </source>
</reference>
<name>A0A9D5Q686_9BACT</name>
<comment type="pathway">
    <text evidence="2">Protein modification; protein lipoylation via exogenous pathway; protein N(6)-(lipoyl)lysine from lipoate: step 1/2.</text>
</comment>
<organism evidence="9 10">
    <name type="scientific">candidate division KSB3 bacterium</name>
    <dbReference type="NCBI Taxonomy" id="2044937"/>
    <lineage>
        <taxon>Bacteria</taxon>
        <taxon>candidate division KSB3</taxon>
    </lineage>
</organism>
<evidence type="ECO:0000256" key="6">
    <source>
        <dbReference type="ARBA" id="ARBA00022840"/>
    </source>
</evidence>
<dbReference type="PANTHER" id="PTHR12561:SF3">
    <property type="entry name" value="LIPOYLTRANSFERASE 1, MITOCHONDRIAL"/>
    <property type="match status" value="1"/>
</dbReference>
<dbReference type="Pfam" id="PF21948">
    <property type="entry name" value="LplA-B_cat"/>
    <property type="match status" value="1"/>
</dbReference>
<dbReference type="PROSITE" id="PS51733">
    <property type="entry name" value="BPL_LPL_CATALYTIC"/>
    <property type="match status" value="1"/>
</dbReference>
<dbReference type="AlphaFoldDB" id="A0A9D5Q686"/>
<dbReference type="CDD" id="cd16443">
    <property type="entry name" value="LplA"/>
    <property type="match status" value="1"/>
</dbReference>
<dbReference type="EMBL" id="WJJP01000273">
    <property type="protein sequence ID" value="MBD3324661.1"/>
    <property type="molecule type" value="Genomic_DNA"/>
</dbReference>
<dbReference type="Gene3D" id="3.30.930.10">
    <property type="entry name" value="Bira Bifunctional Protein, Domain 2"/>
    <property type="match status" value="1"/>
</dbReference>
<evidence type="ECO:0000256" key="3">
    <source>
        <dbReference type="ARBA" id="ARBA00012367"/>
    </source>
</evidence>
<evidence type="ECO:0000256" key="2">
    <source>
        <dbReference type="ARBA" id="ARBA00005124"/>
    </source>
</evidence>
<evidence type="ECO:0000313" key="9">
    <source>
        <dbReference type="EMBL" id="MBD3324661.1"/>
    </source>
</evidence>
<comment type="caution">
    <text evidence="9">The sequence shown here is derived from an EMBL/GenBank/DDBJ whole genome shotgun (WGS) entry which is preliminary data.</text>
</comment>